<evidence type="ECO:0000256" key="1">
    <source>
        <dbReference type="ARBA" id="ARBA00005417"/>
    </source>
</evidence>
<keyword evidence="2" id="KW-0813">Transport</keyword>
<dbReference type="EMBL" id="LSGP01000025">
    <property type="protein sequence ID" value="KYZ75204.1"/>
    <property type="molecule type" value="Genomic_DNA"/>
</dbReference>
<keyword evidence="4" id="KW-0547">Nucleotide-binding</keyword>
<evidence type="ECO:0000256" key="3">
    <source>
        <dbReference type="ARBA" id="ARBA00022475"/>
    </source>
</evidence>
<dbReference type="FunFam" id="3.40.50.300:FF:000056">
    <property type="entry name" value="Cell division ATP-binding protein FtsE"/>
    <property type="match status" value="1"/>
</dbReference>
<evidence type="ECO:0000313" key="11">
    <source>
        <dbReference type="Proteomes" id="UP000076268"/>
    </source>
</evidence>
<sequence>MINLSGIVKTYPGSSGPVHALKGVSIQVNSGEIFGVIGKSGAGKSTLIRCINMLEKPTVGTVVVDGQELSSMSERDLRDARKKIGMIFQHFNLLSSRTVYDNIAFPLELVGWDKKKIEDAVLPLLDLVGLSDKRNQYPSQLSGGQKQRVGIARALASRPKVLLCDEATSALDPQTTQSILELLKDINKRLGLTIVLITHEMQVIKQICDRVAVIENGVIIEQGPVIDLFAKPETTTTREFIRTIINYDLPDIFKDTAFSPVPLTDSHLIVRVSFLGKAAKEPIIASLIRHCNVDVSILFGNIDHIQNIPFGTLIIEVTGDTTSMQSALNYLEARELGVEVIGYVKRDALAIS</sequence>
<organism evidence="10 11">
    <name type="scientific">Anaerosporomusa subterranea</name>
    <dbReference type="NCBI Taxonomy" id="1794912"/>
    <lineage>
        <taxon>Bacteria</taxon>
        <taxon>Bacillati</taxon>
        <taxon>Bacillota</taxon>
        <taxon>Negativicutes</taxon>
        <taxon>Acetonemataceae</taxon>
        <taxon>Anaerosporomusa</taxon>
    </lineage>
</organism>
<keyword evidence="7" id="KW-0029">Amino-acid transport</keyword>
<dbReference type="InterPro" id="IPR050086">
    <property type="entry name" value="MetN_ABC_transporter-like"/>
</dbReference>
<reference evidence="10 11" key="1">
    <citation type="submission" date="2016-02" db="EMBL/GenBank/DDBJ databases">
        <title>Anaerosporomusa subterraneum gen. nov., sp. nov., a spore-forming obligate anaerobe isolated from saprolite.</title>
        <authorList>
            <person name="Choi J.K."/>
            <person name="Shah M."/>
            <person name="Yee N."/>
        </authorList>
    </citation>
    <scope>NUCLEOTIDE SEQUENCE [LARGE SCALE GENOMIC DNA]</scope>
    <source>
        <strain evidence="10 11">RU4</strain>
    </source>
</reference>
<dbReference type="GO" id="GO:0005524">
    <property type="term" value="F:ATP binding"/>
    <property type="evidence" value="ECO:0007669"/>
    <property type="project" value="UniProtKB-KW"/>
</dbReference>
<proteinExistence type="inferred from homology"/>
<evidence type="ECO:0000256" key="6">
    <source>
        <dbReference type="ARBA" id="ARBA00022967"/>
    </source>
</evidence>
<keyword evidence="5 10" id="KW-0067">ATP-binding</keyword>
<dbReference type="InterPro" id="IPR003593">
    <property type="entry name" value="AAA+_ATPase"/>
</dbReference>
<name>A0A154BMK0_ANASB</name>
<evidence type="ECO:0000259" key="9">
    <source>
        <dbReference type="PROSITE" id="PS50893"/>
    </source>
</evidence>
<dbReference type="OrthoDB" id="9772862at2"/>
<keyword evidence="8" id="KW-0472">Membrane</keyword>
<dbReference type="SUPFAM" id="SSF55021">
    <property type="entry name" value="ACT-like"/>
    <property type="match status" value="1"/>
</dbReference>
<dbReference type="GO" id="GO:0005886">
    <property type="term" value="C:plasma membrane"/>
    <property type="evidence" value="ECO:0007669"/>
    <property type="project" value="UniProtKB-ARBA"/>
</dbReference>
<keyword evidence="6" id="KW-1278">Translocase</keyword>
<dbReference type="PROSITE" id="PS00211">
    <property type="entry name" value="ABC_TRANSPORTER_1"/>
    <property type="match status" value="1"/>
</dbReference>
<dbReference type="GO" id="GO:0006865">
    <property type="term" value="P:amino acid transport"/>
    <property type="evidence" value="ECO:0007669"/>
    <property type="project" value="UniProtKB-KW"/>
</dbReference>
<evidence type="ECO:0000256" key="7">
    <source>
        <dbReference type="ARBA" id="ARBA00022970"/>
    </source>
</evidence>
<dbReference type="SUPFAM" id="SSF52540">
    <property type="entry name" value="P-loop containing nucleoside triphosphate hydrolases"/>
    <property type="match status" value="1"/>
</dbReference>
<dbReference type="InterPro" id="IPR027417">
    <property type="entry name" value="P-loop_NTPase"/>
</dbReference>
<dbReference type="RefSeq" id="WP_066244771.1">
    <property type="nucleotide sequence ID" value="NZ_LSGP01000025.1"/>
</dbReference>
<dbReference type="Gene3D" id="3.40.50.300">
    <property type="entry name" value="P-loop containing nucleotide triphosphate hydrolases"/>
    <property type="match status" value="1"/>
</dbReference>
<dbReference type="InterPro" id="IPR017871">
    <property type="entry name" value="ABC_transporter-like_CS"/>
</dbReference>
<dbReference type="InterPro" id="IPR003439">
    <property type="entry name" value="ABC_transporter-like_ATP-bd"/>
</dbReference>
<dbReference type="InterPro" id="IPR018449">
    <property type="entry name" value="NIL_domain"/>
</dbReference>
<dbReference type="Pfam" id="PF09383">
    <property type="entry name" value="NIL"/>
    <property type="match status" value="1"/>
</dbReference>
<evidence type="ECO:0000256" key="2">
    <source>
        <dbReference type="ARBA" id="ARBA00022448"/>
    </source>
</evidence>
<dbReference type="InterPro" id="IPR045865">
    <property type="entry name" value="ACT-like_dom_sf"/>
</dbReference>
<dbReference type="PROSITE" id="PS50893">
    <property type="entry name" value="ABC_TRANSPORTER_2"/>
    <property type="match status" value="1"/>
</dbReference>
<accession>A0A154BMK0</accession>
<dbReference type="CDD" id="cd03258">
    <property type="entry name" value="ABC_MetN_methionine_transporter"/>
    <property type="match status" value="1"/>
</dbReference>
<feature type="domain" description="ABC transporter" evidence="9">
    <location>
        <begin position="2"/>
        <end position="241"/>
    </location>
</feature>
<comment type="caution">
    <text evidence="10">The sequence shown here is derived from an EMBL/GenBank/DDBJ whole genome shotgun (WGS) entry which is preliminary data.</text>
</comment>
<dbReference type="Proteomes" id="UP000076268">
    <property type="component" value="Unassembled WGS sequence"/>
</dbReference>
<dbReference type="AlphaFoldDB" id="A0A154BMK0"/>
<evidence type="ECO:0000256" key="8">
    <source>
        <dbReference type="ARBA" id="ARBA00023136"/>
    </source>
</evidence>
<dbReference type="PANTHER" id="PTHR43166:SF30">
    <property type="entry name" value="METHIONINE IMPORT ATP-BINDING PROTEIN METN"/>
    <property type="match status" value="1"/>
</dbReference>
<dbReference type="PANTHER" id="PTHR43166">
    <property type="entry name" value="AMINO ACID IMPORT ATP-BINDING PROTEIN"/>
    <property type="match status" value="1"/>
</dbReference>
<dbReference type="SMART" id="SM00930">
    <property type="entry name" value="NIL"/>
    <property type="match status" value="1"/>
</dbReference>
<dbReference type="Pfam" id="PF00005">
    <property type="entry name" value="ABC_tran"/>
    <property type="match status" value="1"/>
</dbReference>
<gene>
    <name evidence="10" type="ORF">AXX12_13630</name>
</gene>
<dbReference type="Gene3D" id="3.30.70.260">
    <property type="match status" value="1"/>
</dbReference>
<evidence type="ECO:0000256" key="5">
    <source>
        <dbReference type="ARBA" id="ARBA00022840"/>
    </source>
</evidence>
<dbReference type="SMART" id="SM00382">
    <property type="entry name" value="AAA"/>
    <property type="match status" value="1"/>
</dbReference>
<keyword evidence="3" id="KW-1003">Cell membrane</keyword>
<evidence type="ECO:0000313" key="10">
    <source>
        <dbReference type="EMBL" id="KYZ75204.1"/>
    </source>
</evidence>
<comment type="similarity">
    <text evidence="1">Belongs to the ABC transporter superfamily.</text>
</comment>
<dbReference type="GO" id="GO:0016887">
    <property type="term" value="F:ATP hydrolysis activity"/>
    <property type="evidence" value="ECO:0007669"/>
    <property type="project" value="InterPro"/>
</dbReference>
<keyword evidence="11" id="KW-1185">Reference proteome</keyword>
<evidence type="ECO:0000256" key="4">
    <source>
        <dbReference type="ARBA" id="ARBA00022741"/>
    </source>
</evidence>
<dbReference type="InterPro" id="IPR041701">
    <property type="entry name" value="MetN_ABC"/>
</dbReference>
<dbReference type="STRING" id="1794912.AXX12_13630"/>
<protein>
    <submittedName>
        <fullName evidence="10">Methionine ABC transporter ATP-binding protein</fullName>
    </submittedName>
</protein>